<evidence type="ECO:0000259" key="2">
    <source>
        <dbReference type="Pfam" id="PF03732"/>
    </source>
</evidence>
<dbReference type="PANTHER" id="PTHR33223">
    <property type="entry name" value="CCHC-TYPE DOMAIN-CONTAINING PROTEIN"/>
    <property type="match status" value="1"/>
</dbReference>
<protein>
    <submittedName>
        <fullName evidence="3">Transposon Tf2-1 polyprotein isoform X1</fullName>
    </submittedName>
</protein>
<gene>
    <name evidence="3" type="ORF">E6C27_scaffold128G001480</name>
</gene>
<dbReference type="Proteomes" id="UP000321393">
    <property type="component" value="Unassembled WGS sequence"/>
</dbReference>
<feature type="region of interest" description="Disordered" evidence="1">
    <location>
        <begin position="11"/>
        <end position="68"/>
    </location>
</feature>
<dbReference type="Pfam" id="PF03732">
    <property type="entry name" value="Retrotrans_gag"/>
    <property type="match status" value="1"/>
</dbReference>
<proteinExistence type="predicted"/>
<dbReference type="PANTHER" id="PTHR33223:SF6">
    <property type="entry name" value="CCHC-TYPE DOMAIN-CONTAINING PROTEIN"/>
    <property type="match status" value="1"/>
</dbReference>
<dbReference type="EMBL" id="SSTE01016683">
    <property type="protein sequence ID" value="KAA0041198.1"/>
    <property type="molecule type" value="Genomic_DNA"/>
</dbReference>
<feature type="domain" description="Retrotransposon gag" evidence="2">
    <location>
        <begin position="111"/>
        <end position="188"/>
    </location>
</feature>
<evidence type="ECO:0000256" key="1">
    <source>
        <dbReference type="SAM" id="MobiDB-lite"/>
    </source>
</evidence>
<feature type="compositionally biased region" description="Basic and acidic residues" evidence="1">
    <location>
        <begin position="45"/>
        <end position="68"/>
    </location>
</feature>
<sequence length="332" mass="38833">MLMTMIEYSAKERSVVSERVTKSAARDSATRKGKENEATLSMTAESDRNMEVIRDEKKNDSEENSGDRNEFKKVEMPVFIGEDPDSWLFRIERYFQIHKLNESEKMLVSMISFDGPALNWYRSQEERDKYLSWINLKERLLVCFRSSRDGIKQESTVEEYRNLFDKLVAPLSNLQERVIEDTFMNGLLPWIRAKVAFCRSKGLAEMMQVAWKTERSFEENRICFDFLEGNILFKMVRLDYFGNLNEYDPSLDIPIALRKGTRSCTKHPICNYVFYESLSSQLRAFTANLNSTMILKNIHSALECPECKTVIMEEMRALDKNKIWPLGDLYSP</sequence>
<feature type="compositionally biased region" description="Basic and acidic residues" evidence="1">
    <location>
        <begin position="11"/>
        <end position="37"/>
    </location>
</feature>
<dbReference type="InterPro" id="IPR005162">
    <property type="entry name" value="Retrotrans_gag_dom"/>
</dbReference>
<evidence type="ECO:0000313" key="3">
    <source>
        <dbReference type="EMBL" id="KAA0041198.1"/>
    </source>
</evidence>
<evidence type="ECO:0000313" key="4">
    <source>
        <dbReference type="Proteomes" id="UP000321393"/>
    </source>
</evidence>
<reference evidence="3 4" key="1">
    <citation type="submission" date="2019-08" db="EMBL/GenBank/DDBJ databases">
        <title>Draft genome sequences of two oriental melons (Cucumis melo L. var makuwa).</title>
        <authorList>
            <person name="Kwon S.-Y."/>
        </authorList>
    </citation>
    <scope>NUCLEOTIDE SEQUENCE [LARGE SCALE GENOMIC DNA]</scope>
    <source>
        <strain evidence="4">cv. SW 3</strain>
        <tissue evidence="3">Leaf</tissue>
    </source>
</reference>
<organism evidence="3 4">
    <name type="scientific">Cucumis melo var. makuwa</name>
    <name type="common">Oriental melon</name>
    <dbReference type="NCBI Taxonomy" id="1194695"/>
    <lineage>
        <taxon>Eukaryota</taxon>
        <taxon>Viridiplantae</taxon>
        <taxon>Streptophyta</taxon>
        <taxon>Embryophyta</taxon>
        <taxon>Tracheophyta</taxon>
        <taxon>Spermatophyta</taxon>
        <taxon>Magnoliopsida</taxon>
        <taxon>eudicotyledons</taxon>
        <taxon>Gunneridae</taxon>
        <taxon>Pentapetalae</taxon>
        <taxon>rosids</taxon>
        <taxon>fabids</taxon>
        <taxon>Cucurbitales</taxon>
        <taxon>Cucurbitaceae</taxon>
        <taxon>Benincaseae</taxon>
        <taxon>Cucumis</taxon>
    </lineage>
</organism>
<comment type="caution">
    <text evidence="3">The sequence shown here is derived from an EMBL/GenBank/DDBJ whole genome shotgun (WGS) entry which is preliminary data.</text>
</comment>
<accession>A0A5A7TE15</accession>
<name>A0A5A7TE15_CUCMM</name>
<dbReference type="AlphaFoldDB" id="A0A5A7TE15"/>
<dbReference type="OrthoDB" id="694469at2759"/>